<dbReference type="PROSITE" id="PS00623">
    <property type="entry name" value="GMC_OXRED_1"/>
    <property type="match status" value="1"/>
</dbReference>
<feature type="binding site" evidence="6">
    <location>
        <position position="83"/>
    </location>
    <ligand>
        <name>FAD</name>
        <dbReference type="ChEBI" id="CHEBI:57692"/>
    </ligand>
</feature>
<dbReference type="Pfam" id="PF00732">
    <property type="entry name" value="GMC_oxred_N"/>
    <property type="match status" value="1"/>
</dbReference>
<dbReference type="EMBL" id="LPJR01000006">
    <property type="protein sequence ID" value="KWF36126.1"/>
    <property type="molecule type" value="Genomic_DNA"/>
</dbReference>
<evidence type="ECO:0000313" key="10">
    <source>
        <dbReference type="EMBL" id="KWF36126.1"/>
    </source>
</evidence>
<evidence type="ECO:0000256" key="1">
    <source>
        <dbReference type="ARBA" id="ARBA00001974"/>
    </source>
</evidence>
<proteinExistence type="inferred from homology"/>
<dbReference type="InterPro" id="IPR000172">
    <property type="entry name" value="GMC_OxRdtase_N"/>
</dbReference>
<comment type="cofactor">
    <cofactor evidence="1 6">
        <name>FAD</name>
        <dbReference type="ChEBI" id="CHEBI:57692"/>
    </cofactor>
</comment>
<dbReference type="GO" id="GO:0016614">
    <property type="term" value="F:oxidoreductase activity, acting on CH-OH group of donors"/>
    <property type="evidence" value="ECO:0007669"/>
    <property type="project" value="InterPro"/>
</dbReference>
<dbReference type="Proteomes" id="UP000062912">
    <property type="component" value="Unassembled WGS sequence"/>
</dbReference>
<dbReference type="PIRSF" id="PIRSF000137">
    <property type="entry name" value="Alcohol_oxidase"/>
    <property type="match status" value="1"/>
</dbReference>
<dbReference type="OrthoDB" id="9785276at2"/>
<reference evidence="10 11" key="1">
    <citation type="submission" date="2015-11" db="EMBL/GenBank/DDBJ databases">
        <title>Expanding the genomic diversity of Burkholderia species for the development of highly accurate diagnostics.</title>
        <authorList>
            <person name="Sahl J."/>
            <person name="Keim P."/>
            <person name="Wagner D."/>
        </authorList>
    </citation>
    <scope>NUCLEOTIDE SEQUENCE [LARGE SCALE GENOMIC DNA]</scope>
    <source>
        <strain evidence="10 11">MSMB368WGS</strain>
    </source>
</reference>
<protein>
    <submittedName>
        <fullName evidence="10">Choline dehydrogenase</fullName>
    </submittedName>
</protein>
<keyword evidence="4 6" id="KW-0274">FAD</keyword>
<feature type="domain" description="Glucose-methanol-choline oxidoreductase N-terminal" evidence="9">
    <location>
        <begin position="261"/>
        <end position="275"/>
    </location>
</feature>
<organism evidence="10 11">
    <name type="scientific">Burkholderia pseudomultivorans</name>
    <dbReference type="NCBI Taxonomy" id="1207504"/>
    <lineage>
        <taxon>Bacteria</taxon>
        <taxon>Pseudomonadati</taxon>
        <taxon>Pseudomonadota</taxon>
        <taxon>Betaproteobacteria</taxon>
        <taxon>Burkholderiales</taxon>
        <taxon>Burkholderiaceae</taxon>
        <taxon>Burkholderia</taxon>
        <taxon>Burkholderia cepacia complex</taxon>
    </lineage>
</organism>
<evidence type="ECO:0000256" key="7">
    <source>
        <dbReference type="RuleBase" id="RU003968"/>
    </source>
</evidence>
<dbReference type="SUPFAM" id="SSF54373">
    <property type="entry name" value="FAD-linked reductases, C-terminal domain"/>
    <property type="match status" value="1"/>
</dbReference>
<gene>
    <name evidence="10" type="ORF">WT56_07560</name>
</gene>
<dbReference type="PANTHER" id="PTHR11552:SF147">
    <property type="entry name" value="CHOLINE DEHYDROGENASE, MITOCHONDRIAL"/>
    <property type="match status" value="1"/>
</dbReference>
<keyword evidence="3 7" id="KW-0285">Flavoprotein</keyword>
<accession>A0A132ELE6</accession>
<comment type="caution">
    <text evidence="10">The sequence shown here is derived from an EMBL/GenBank/DDBJ whole genome shotgun (WGS) entry which is preliminary data.</text>
</comment>
<sequence length="554" mass="59887">MSETFDYVVVGAGSGGSVVAARLAEAGHTVCVLEAGPPDTNPFIHIPAGYIKNLFNDRLVWRFRSGPIAGTDGRTIELTQGKVVGGSGSINGMVYNRGQHADFDGWAALGNPGWSYDDVLPYFKKAETRIGPGDDRYRGRSGPLIVTDPIMPAPLCELFVEAVKSLGYPYVADSNAEVQDGVGPWHFMIDTRGHAPRRWSAARAYLHPAIRSGRVTLRTDSPATRVLLDGRRATGVRYRAGGSGAPEREVRANREVIVAAGALNTPRLLQISGIGDDAHLRTIGVQTQIDLPGVGANLVDHFNLRVAVKVKDVATLNERGRGLPLAREIARYFLGRPSILSMGPVPMRFFFRSEPSLARPDLQVSFTPGSYQEGLPGLLDRYPGMTLGGHKQRPDSRGWVKARSANIDELPEVQPNYLSDESDQRAMVAVVKMARAVLQARPFAPYYVDEMFPGKDVRTDDEILAFARQRGGTVYHHNGTARMGPDSDPMAVVDARLRVRGVQGLRVADASVMPLPISGATNAATIMIGEKAAAMLVEDAKTDGVPSARVFDTA</sequence>
<name>A0A132ELE6_9BURK</name>
<dbReference type="Pfam" id="PF05199">
    <property type="entry name" value="GMC_oxred_C"/>
    <property type="match status" value="1"/>
</dbReference>
<dbReference type="RefSeq" id="WP_060239781.1">
    <property type="nucleotide sequence ID" value="NZ_LPJR01000006.1"/>
</dbReference>
<dbReference type="AlphaFoldDB" id="A0A132ELE6"/>
<evidence type="ECO:0000256" key="2">
    <source>
        <dbReference type="ARBA" id="ARBA00010790"/>
    </source>
</evidence>
<dbReference type="Gene3D" id="3.30.410.40">
    <property type="match status" value="1"/>
</dbReference>
<evidence type="ECO:0000259" key="8">
    <source>
        <dbReference type="PROSITE" id="PS00623"/>
    </source>
</evidence>
<evidence type="ECO:0000256" key="3">
    <source>
        <dbReference type="ARBA" id="ARBA00022630"/>
    </source>
</evidence>
<dbReference type="InterPro" id="IPR036188">
    <property type="entry name" value="FAD/NAD-bd_sf"/>
</dbReference>
<dbReference type="InterPro" id="IPR007867">
    <property type="entry name" value="GMC_OxRtase_C"/>
</dbReference>
<comment type="similarity">
    <text evidence="2 7">Belongs to the GMC oxidoreductase family.</text>
</comment>
<feature type="domain" description="Glucose-methanol-choline oxidoreductase N-terminal" evidence="8">
    <location>
        <begin position="81"/>
        <end position="104"/>
    </location>
</feature>
<evidence type="ECO:0000256" key="5">
    <source>
        <dbReference type="ARBA" id="ARBA00023027"/>
    </source>
</evidence>
<dbReference type="InterPro" id="IPR012132">
    <property type="entry name" value="GMC_OxRdtase"/>
</dbReference>
<evidence type="ECO:0000256" key="4">
    <source>
        <dbReference type="ARBA" id="ARBA00022827"/>
    </source>
</evidence>
<feature type="binding site" evidence="6">
    <location>
        <begin position="91"/>
        <end position="94"/>
    </location>
    <ligand>
        <name>FAD</name>
        <dbReference type="ChEBI" id="CHEBI:57692"/>
    </ligand>
</feature>
<evidence type="ECO:0000256" key="6">
    <source>
        <dbReference type="PIRSR" id="PIRSR000137-2"/>
    </source>
</evidence>
<dbReference type="GO" id="GO:0050660">
    <property type="term" value="F:flavin adenine dinucleotide binding"/>
    <property type="evidence" value="ECO:0007669"/>
    <property type="project" value="InterPro"/>
</dbReference>
<dbReference type="Gene3D" id="3.50.50.60">
    <property type="entry name" value="FAD/NAD(P)-binding domain"/>
    <property type="match status" value="1"/>
</dbReference>
<keyword evidence="5" id="KW-0520">NAD</keyword>
<dbReference type="SUPFAM" id="SSF51905">
    <property type="entry name" value="FAD/NAD(P)-binding domain"/>
    <property type="match status" value="1"/>
</dbReference>
<evidence type="ECO:0000313" key="11">
    <source>
        <dbReference type="Proteomes" id="UP000062912"/>
    </source>
</evidence>
<dbReference type="PANTHER" id="PTHR11552">
    <property type="entry name" value="GLUCOSE-METHANOL-CHOLINE GMC OXIDOREDUCTASE"/>
    <property type="match status" value="1"/>
</dbReference>
<evidence type="ECO:0000259" key="9">
    <source>
        <dbReference type="PROSITE" id="PS00624"/>
    </source>
</evidence>
<dbReference type="PROSITE" id="PS00624">
    <property type="entry name" value="GMC_OXRED_2"/>
    <property type="match status" value="1"/>
</dbReference>